<keyword evidence="6" id="KW-1185">Reference proteome</keyword>
<feature type="signal peptide" evidence="3">
    <location>
        <begin position="1"/>
        <end position="31"/>
    </location>
</feature>
<keyword evidence="2" id="KW-1133">Transmembrane helix</keyword>
<reference evidence="5" key="2">
    <citation type="submission" date="2025-09" db="UniProtKB">
        <authorList>
            <consortium name="Ensembl"/>
        </authorList>
    </citation>
    <scope>IDENTIFICATION</scope>
</reference>
<dbReference type="InterPro" id="IPR034022">
    <property type="entry name" value="TNFRSF4_N"/>
</dbReference>
<sequence>MVGQMLVVSFYSHFYTVLFLLLAVAITHCLGLKCKEHEYPFGEKCCKDCAPGERMRNRCTATTETVCAPCQDEYFSTEHNHSFCKSCTVCNTRKGSMEVKKCEKTSDRICMCIAGYMPDAKYTLGSVCSPCREGFYSTGGNESCRPWTNCSVLGKKTLRTGTKTEDAVCSSQVTQPATSWSVTSALHLSTIHRRNKMSTAMLSPSKSSMVPFIVCPDKNSPTETNWGPLSLILICLILLVVSGMSIFLLIIQAAKKETKTRPCRNNHREEQSFRVPIQEEQIDSNSSLIKN</sequence>
<dbReference type="Pfam" id="PF00020">
    <property type="entry name" value="TNFR_c6"/>
    <property type="match status" value="2"/>
</dbReference>
<dbReference type="InterPro" id="IPR001368">
    <property type="entry name" value="TNFR/NGFR_Cys_rich_reg"/>
</dbReference>
<evidence type="ECO:0000313" key="5">
    <source>
        <dbReference type="Ensembl" id="ENSAOWP00000005918.1"/>
    </source>
</evidence>
<feature type="disulfide bond" evidence="1">
    <location>
        <begin position="49"/>
        <end position="67"/>
    </location>
</feature>
<protein>
    <recommendedName>
        <fullName evidence="4">TNFR-Cys domain-containing protein</fullName>
    </recommendedName>
</protein>
<evidence type="ECO:0000256" key="1">
    <source>
        <dbReference type="PROSITE-ProRule" id="PRU00206"/>
    </source>
</evidence>
<evidence type="ECO:0000259" key="4">
    <source>
        <dbReference type="PROSITE" id="PS50050"/>
    </source>
</evidence>
<keyword evidence="3" id="KW-0732">Signal</keyword>
<feature type="domain" description="TNFR-Cys" evidence="4">
    <location>
        <begin position="33"/>
        <end position="67"/>
    </location>
</feature>
<dbReference type="PANTHER" id="PTHR47881">
    <property type="entry name" value="TUMOR NECROSIS FACTOR RECEPTOR SUBFAMILY MEMBER 4"/>
    <property type="match status" value="1"/>
</dbReference>
<proteinExistence type="predicted"/>
<reference evidence="5" key="1">
    <citation type="submission" date="2025-08" db="UniProtKB">
        <authorList>
            <consortium name="Ensembl"/>
        </authorList>
    </citation>
    <scope>IDENTIFICATION</scope>
</reference>
<dbReference type="Ensembl" id="ENSAOWT00000006703.1">
    <property type="protein sequence ID" value="ENSAOWP00000005918.1"/>
    <property type="gene ID" value="ENSAOWG00000004049.1"/>
</dbReference>
<feature type="domain" description="TNFR-Cys" evidence="4">
    <location>
        <begin position="69"/>
        <end position="110"/>
    </location>
</feature>
<feature type="disulfide bond" evidence="1">
    <location>
        <begin position="46"/>
        <end position="59"/>
    </location>
</feature>
<feature type="repeat" description="TNFR-Cys" evidence="1">
    <location>
        <begin position="69"/>
        <end position="110"/>
    </location>
</feature>
<evidence type="ECO:0000256" key="3">
    <source>
        <dbReference type="SAM" id="SignalP"/>
    </source>
</evidence>
<dbReference type="SUPFAM" id="SSF57586">
    <property type="entry name" value="TNF receptor-like"/>
    <property type="match status" value="3"/>
</dbReference>
<organism evidence="5 6">
    <name type="scientific">Apteryx owenii</name>
    <name type="common">Little spotted kiwi</name>
    <dbReference type="NCBI Taxonomy" id="8824"/>
    <lineage>
        <taxon>Eukaryota</taxon>
        <taxon>Metazoa</taxon>
        <taxon>Chordata</taxon>
        <taxon>Craniata</taxon>
        <taxon>Vertebrata</taxon>
        <taxon>Euteleostomi</taxon>
        <taxon>Archelosauria</taxon>
        <taxon>Archosauria</taxon>
        <taxon>Dinosauria</taxon>
        <taxon>Saurischia</taxon>
        <taxon>Theropoda</taxon>
        <taxon>Coelurosauria</taxon>
        <taxon>Aves</taxon>
        <taxon>Palaeognathae</taxon>
        <taxon>Apterygiformes</taxon>
        <taxon>Apterygidae</taxon>
        <taxon>Apteryx</taxon>
    </lineage>
</organism>
<accession>A0A8B9P601</accession>
<comment type="caution">
    <text evidence="1">Lacks conserved residue(s) required for the propagation of feature annotation.</text>
</comment>
<dbReference type="AlphaFoldDB" id="A0A8B9P601"/>
<dbReference type="InterPro" id="IPR020445">
    <property type="entry name" value="TNFR_4"/>
</dbReference>
<name>A0A8B9P601_APTOW</name>
<evidence type="ECO:0000313" key="6">
    <source>
        <dbReference type="Proteomes" id="UP000694424"/>
    </source>
</evidence>
<dbReference type="PROSITE" id="PS00652">
    <property type="entry name" value="TNFR_NGFR_1"/>
    <property type="match status" value="1"/>
</dbReference>
<dbReference type="PROSITE" id="PS50050">
    <property type="entry name" value="TNFR_NGFR_2"/>
    <property type="match status" value="2"/>
</dbReference>
<evidence type="ECO:0000256" key="2">
    <source>
        <dbReference type="SAM" id="Phobius"/>
    </source>
</evidence>
<dbReference type="GO" id="GO:0006954">
    <property type="term" value="P:inflammatory response"/>
    <property type="evidence" value="ECO:0007669"/>
    <property type="project" value="InterPro"/>
</dbReference>
<feature type="transmembrane region" description="Helical" evidence="2">
    <location>
        <begin position="226"/>
        <end position="251"/>
    </location>
</feature>
<dbReference type="SMART" id="SM00208">
    <property type="entry name" value="TNFR"/>
    <property type="match status" value="3"/>
</dbReference>
<dbReference type="CDD" id="cd13406">
    <property type="entry name" value="TNFRSF4"/>
    <property type="match status" value="1"/>
</dbReference>
<feature type="repeat" description="TNFR-Cys" evidence="1">
    <location>
        <begin position="33"/>
        <end position="67"/>
    </location>
</feature>
<dbReference type="Proteomes" id="UP000694424">
    <property type="component" value="Unplaced"/>
</dbReference>
<dbReference type="PANTHER" id="PTHR47881:SF1">
    <property type="entry name" value="TUMOR NECROSIS FACTOR RECEPTOR SUPERFAMILY MEMBER 4"/>
    <property type="match status" value="1"/>
</dbReference>
<keyword evidence="2" id="KW-0472">Membrane</keyword>
<dbReference type="Gene3D" id="2.10.50.10">
    <property type="entry name" value="Tumor Necrosis Factor Receptor, subunit A, domain 2"/>
    <property type="match status" value="2"/>
</dbReference>
<feature type="chain" id="PRO_5034950071" description="TNFR-Cys domain-containing protein" evidence="3">
    <location>
        <begin position="32"/>
        <end position="291"/>
    </location>
</feature>
<dbReference type="GO" id="GO:0005031">
    <property type="term" value="F:tumor necrosis factor receptor activity"/>
    <property type="evidence" value="ECO:0007669"/>
    <property type="project" value="InterPro"/>
</dbReference>
<keyword evidence="2" id="KW-0812">Transmembrane</keyword>
<keyword evidence="1" id="KW-1015">Disulfide bond</keyword>